<keyword evidence="2" id="KW-0862">Zinc</keyword>
<evidence type="ECO:0000256" key="3">
    <source>
        <dbReference type="ARBA" id="ARBA00023125"/>
    </source>
</evidence>
<dbReference type="GO" id="GO:0003677">
    <property type="term" value="F:DNA binding"/>
    <property type="evidence" value="ECO:0007669"/>
    <property type="project" value="UniProtKB-KW"/>
</dbReference>
<reference evidence="7" key="2">
    <citation type="journal article" date="2019" name="IMA Fungus">
        <title>Genome sequencing and comparison of five Tilletia species to identify candidate genes for the detection of regulated species infecting wheat.</title>
        <authorList>
            <person name="Nguyen H.D.T."/>
            <person name="Sultana T."/>
            <person name="Kesanakurti P."/>
            <person name="Hambleton S."/>
        </authorList>
    </citation>
    <scope>NUCLEOTIDE SEQUENCE</scope>
    <source>
        <strain evidence="7">DAOMC 236416</strain>
    </source>
</reference>
<dbReference type="Proteomes" id="UP000077521">
    <property type="component" value="Unassembled WGS sequence"/>
</dbReference>
<keyword evidence="8" id="KW-1185">Reference proteome</keyword>
<evidence type="ECO:0000313" key="7">
    <source>
        <dbReference type="EMBL" id="KAE8244556.1"/>
    </source>
</evidence>
<dbReference type="InterPro" id="IPR021027">
    <property type="entry name" value="Transposase_put_HTH"/>
</dbReference>
<keyword evidence="1" id="KW-0479">Metal-binding</keyword>
<dbReference type="Pfam" id="PF12323">
    <property type="entry name" value="HTH_OrfB_IS605"/>
    <property type="match status" value="1"/>
</dbReference>
<dbReference type="EMBL" id="LWDF02000628">
    <property type="protein sequence ID" value="KAE8244556.1"/>
    <property type="molecule type" value="Genomic_DNA"/>
</dbReference>
<evidence type="ECO:0000256" key="4">
    <source>
        <dbReference type="SAM" id="MobiDB-lite"/>
    </source>
</evidence>
<name>A0A8T8SNH7_9BASI</name>
<sequence>TLYKLYAYVVGFRSAVGSSGGEAVRSGEQAPGGQHPAALQPPPPPHPSRAREWVASVATESSRWPSTQGTNSSMRRKPLHIGHSWFTRMETALDAMETTTVSRQLLDATEPLRQFAKRNPAAKPTRHIRAWAKSLREDEVWRARKVRIFPDTRQKDILRQAVGTYRWTYNRAVHILKTYTGPQPSLTQLRQECVNDEAFDGDADMAWVFRSAYAIREQAVMEAMDAFLATKRRGSGELKFRKKRALFGTLRLPARQWKGGFQKTYEYWEGGIEVSTEMWSGGEILGLKDEGGQPFGFVAAEEPVSATWEGGGSLSWENGVWYLMVPFVSGKPSDVAEGHRICAIDPGIRTFATVYDPLRQKAFQWGTGRDVKFLLDVALKIDNLLGKMHAPDIRHRARYRMKRAVSRYRMRLRHLVMEIHKKFALWLSKNYDTVLLPSLSAHGISARGRRKIRKSTVREMFSWAHGKFRDRLSSKISFVEIKEHYTSRTCSQCGADNPRLGGKSVFRCPSPACGLEADRDVNAAKNIFLKWLHDFHQDASFACKLRRRQ</sequence>
<evidence type="ECO:0000259" key="5">
    <source>
        <dbReference type="Pfam" id="PF07282"/>
    </source>
</evidence>
<dbReference type="PANTHER" id="PTHR36172:SF1">
    <property type="entry name" value="RESOLVASE-RELATED"/>
    <property type="match status" value="1"/>
</dbReference>
<comment type="caution">
    <text evidence="7">The sequence shown here is derived from an EMBL/GenBank/DDBJ whole genome shotgun (WGS) entry which is preliminary data.</text>
</comment>
<dbReference type="AlphaFoldDB" id="A0A8T8SNH7"/>
<gene>
    <name evidence="7" type="ORF">A4X13_0g6496</name>
</gene>
<evidence type="ECO:0000256" key="2">
    <source>
        <dbReference type="ARBA" id="ARBA00022833"/>
    </source>
</evidence>
<feature type="domain" description="Cas12f1-like TNB" evidence="5">
    <location>
        <begin position="473"/>
        <end position="527"/>
    </location>
</feature>
<feature type="compositionally biased region" description="Low complexity" evidence="4">
    <location>
        <begin position="29"/>
        <end position="38"/>
    </location>
</feature>
<evidence type="ECO:0000259" key="6">
    <source>
        <dbReference type="Pfam" id="PF12323"/>
    </source>
</evidence>
<dbReference type="Pfam" id="PF07282">
    <property type="entry name" value="Cas12f1-like_TNB"/>
    <property type="match status" value="1"/>
</dbReference>
<accession>A0A8T8SNH7</accession>
<dbReference type="GO" id="GO:0046872">
    <property type="term" value="F:metal ion binding"/>
    <property type="evidence" value="ECO:0007669"/>
    <property type="project" value="UniProtKB-KW"/>
</dbReference>
<dbReference type="InterPro" id="IPR051491">
    <property type="entry name" value="Recombinase/Transposase-rel"/>
</dbReference>
<evidence type="ECO:0000256" key="1">
    <source>
        <dbReference type="ARBA" id="ARBA00022723"/>
    </source>
</evidence>
<protein>
    <recommendedName>
        <fullName evidence="9">Transposase</fullName>
    </recommendedName>
</protein>
<keyword evidence="3" id="KW-0238">DNA-binding</keyword>
<dbReference type="PANTHER" id="PTHR36172">
    <property type="match status" value="1"/>
</dbReference>
<feature type="compositionally biased region" description="Polar residues" evidence="4">
    <location>
        <begin position="58"/>
        <end position="73"/>
    </location>
</feature>
<evidence type="ECO:0008006" key="9">
    <source>
        <dbReference type="Google" id="ProtNLM"/>
    </source>
</evidence>
<dbReference type="InterPro" id="IPR010095">
    <property type="entry name" value="Cas12f1-like_TNB"/>
</dbReference>
<feature type="region of interest" description="Disordered" evidence="4">
    <location>
        <begin position="17"/>
        <end position="76"/>
    </location>
</feature>
<feature type="non-terminal residue" evidence="7">
    <location>
        <position position="1"/>
    </location>
</feature>
<organism evidence="7 8">
    <name type="scientific">Tilletia indica</name>
    <dbReference type="NCBI Taxonomy" id="43049"/>
    <lineage>
        <taxon>Eukaryota</taxon>
        <taxon>Fungi</taxon>
        <taxon>Dikarya</taxon>
        <taxon>Basidiomycota</taxon>
        <taxon>Ustilaginomycotina</taxon>
        <taxon>Exobasidiomycetes</taxon>
        <taxon>Tilletiales</taxon>
        <taxon>Tilletiaceae</taxon>
        <taxon>Tilletia</taxon>
    </lineage>
</organism>
<reference evidence="7" key="1">
    <citation type="submission" date="2016-04" db="EMBL/GenBank/DDBJ databases">
        <authorList>
            <person name="Nguyen H.D."/>
            <person name="Samba Siva P."/>
            <person name="Cullis J."/>
            <person name="Levesque C.A."/>
            <person name="Hambleton S."/>
        </authorList>
    </citation>
    <scope>NUCLEOTIDE SEQUENCE</scope>
    <source>
        <strain evidence="7">DAOMC 236416</strain>
    </source>
</reference>
<evidence type="ECO:0000313" key="8">
    <source>
        <dbReference type="Proteomes" id="UP000077521"/>
    </source>
</evidence>
<proteinExistence type="predicted"/>
<feature type="domain" description="Transposase putative helix-turn-helix" evidence="6">
    <location>
        <begin position="142"/>
        <end position="177"/>
    </location>
</feature>